<reference evidence="1 2" key="1">
    <citation type="journal article" date="2020" name="Nature">
        <title>Isolation of an archaeon at the prokaryote-eukaryote interface.</title>
        <authorList>
            <person name="Imachi H."/>
            <person name="Nobu M.K."/>
            <person name="Nakahara N."/>
            <person name="Morono Y."/>
            <person name="Ogawara M."/>
            <person name="Takaki Y."/>
            <person name="Takano Y."/>
            <person name="Uematsu K."/>
            <person name="Ikuta T."/>
            <person name="Ito M."/>
            <person name="Matsui Y."/>
            <person name="Miyazaki M."/>
            <person name="Murata K."/>
            <person name="Saito Y."/>
            <person name="Sakai S."/>
            <person name="Song C."/>
            <person name="Tasumi E."/>
            <person name="Yamanaka Y."/>
            <person name="Yamaguchi T."/>
            <person name="Kamagata Y."/>
            <person name="Tamaki H."/>
            <person name="Takai K."/>
        </authorList>
    </citation>
    <scope>NUCLEOTIDE SEQUENCE [LARGE SCALE GENOMIC DNA]</scope>
    <source>
        <strain evidence="1 2">MK-D1</strain>
    </source>
</reference>
<proteinExistence type="predicted"/>
<name>A0A5B9DDG3_9ARCH</name>
<dbReference type="RefSeq" id="WP_147663724.1">
    <property type="nucleotide sequence ID" value="NZ_CP042905.2"/>
</dbReference>
<gene>
    <name evidence="1" type="ORF">DSAG12_02623</name>
</gene>
<sequence length="107" mass="12183">MARSKVKITVLKRVTPEYIFDGNVPTAPNGEKYTVCTAFKEGDEYMVEKNMRCPEGFCNYAWKDIFSDVRVLALGGDHEPWVEKPKMISCCTDGIRPVSFTLLRIDN</sequence>
<dbReference type="OrthoDB" id="359052at2157"/>
<dbReference type="Proteomes" id="UP000321408">
    <property type="component" value="Chromosome"/>
</dbReference>
<dbReference type="NCBIfam" id="TIGR04076">
    <property type="entry name" value="TIGR04076 family protein"/>
    <property type="match status" value="1"/>
</dbReference>
<dbReference type="EMBL" id="CP042905">
    <property type="protein sequence ID" value="QEE16793.1"/>
    <property type="molecule type" value="Genomic_DNA"/>
</dbReference>
<organism evidence="1 2">
    <name type="scientific">Promethearchaeum syntrophicum</name>
    <dbReference type="NCBI Taxonomy" id="2594042"/>
    <lineage>
        <taxon>Archaea</taxon>
        <taxon>Promethearchaeati</taxon>
        <taxon>Promethearchaeota</taxon>
        <taxon>Promethearchaeia</taxon>
        <taxon>Promethearchaeales</taxon>
        <taxon>Promethearchaeaceae</taxon>
        <taxon>Promethearchaeum</taxon>
    </lineage>
</organism>
<dbReference type="InterPro" id="IPR023811">
    <property type="entry name" value="CHP04076"/>
</dbReference>
<dbReference type="GeneID" id="41330606"/>
<dbReference type="AlphaFoldDB" id="A0A5B9DDG3"/>
<evidence type="ECO:0000313" key="2">
    <source>
        <dbReference type="Proteomes" id="UP000321408"/>
    </source>
</evidence>
<reference evidence="1 2" key="2">
    <citation type="journal article" date="2024" name="Int. J. Syst. Evol. Microbiol.">
        <title>Promethearchaeum syntrophicum gen. nov., sp. nov., an anaerobic, obligately syntrophic archaeon, the first isolate of the lineage 'Asgard' archaea, and proposal of the new archaeal phylum Promethearchaeota phyl. nov. and kingdom Promethearchaeati regn. nov.</title>
        <authorList>
            <person name="Imachi H."/>
            <person name="Nobu M.K."/>
            <person name="Kato S."/>
            <person name="Takaki Y."/>
            <person name="Miyazaki M."/>
            <person name="Miyata M."/>
            <person name="Ogawara M."/>
            <person name="Saito Y."/>
            <person name="Sakai S."/>
            <person name="Tahara Y.O."/>
            <person name="Takano Y."/>
            <person name="Tasumi E."/>
            <person name="Uematsu K."/>
            <person name="Yoshimura T."/>
            <person name="Itoh T."/>
            <person name="Ohkuma M."/>
            <person name="Takai K."/>
        </authorList>
    </citation>
    <scope>NUCLEOTIDE SEQUENCE [LARGE SCALE GENOMIC DNA]</scope>
    <source>
        <strain evidence="1 2">MK-D1</strain>
    </source>
</reference>
<protein>
    <submittedName>
        <fullName evidence="1">TIGR04076 family protein</fullName>
    </submittedName>
</protein>
<evidence type="ECO:0000313" key="1">
    <source>
        <dbReference type="EMBL" id="QEE16793.1"/>
    </source>
</evidence>
<dbReference type="KEGG" id="psyt:DSAG12_02623"/>
<keyword evidence="2" id="KW-1185">Reference proteome</keyword>
<accession>A0A5B9DDG3</accession>